<name>A0A392SYL1_9FABA</name>
<proteinExistence type="predicted"/>
<dbReference type="AlphaFoldDB" id="A0A392SYL1"/>
<accession>A0A392SYL1</accession>
<sequence length="76" mass="8049">MYSSSGIGMARSTPLTQACGSWDNGISQTFDRACAKDLLTFGGILGCGFVFGESSRHFQGMENACMMIGGEKTRAV</sequence>
<evidence type="ECO:0000313" key="1">
    <source>
        <dbReference type="EMBL" id="MCI53928.1"/>
    </source>
</evidence>
<keyword evidence="2" id="KW-1185">Reference proteome</keyword>
<dbReference type="EMBL" id="LXQA010471302">
    <property type="protein sequence ID" value="MCI53928.1"/>
    <property type="molecule type" value="Genomic_DNA"/>
</dbReference>
<protein>
    <submittedName>
        <fullName evidence="1">Uncharacterized protein</fullName>
    </submittedName>
</protein>
<evidence type="ECO:0000313" key="2">
    <source>
        <dbReference type="Proteomes" id="UP000265520"/>
    </source>
</evidence>
<dbReference type="Proteomes" id="UP000265520">
    <property type="component" value="Unassembled WGS sequence"/>
</dbReference>
<reference evidence="1 2" key="1">
    <citation type="journal article" date="2018" name="Front. Plant Sci.">
        <title>Red Clover (Trifolium pratense) and Zigzag Clover (T. medium) - A Picture of Genomic Similarities and Differences.</title>
        <authorList>
            <person name="Dluhosova J."/>
            <person name="Istvanek J."/>
            <person name="Nedelnik J."/>
            <person name="Repkova J."/>
        </authorList>
    </citation>
    <scope>NUCLEOTIDE SEQUENCE [LARGE SCALE GENOMIC DNA]</scope>
    <source>
        <strain evidence="2">cv. 10/8</strain>
        <tissue evidence="1">Leaf</tissue>
    </source>
</reference>
<organism evidence="1 2">
    <name type="scientific">Trifolium medium</name>
    <dbReference type="NCBI Taxonomy" id="97028"/>
    <lineage>
        <taxon>Eukaryota</taxon>
        <taxon>Viridiplantae</taxon>
        <taxon>Streptophyta</taxon>
        <taxon>Embryophyta</taxon>
        <taxon>Tracheophyta</taxon>
        <taxon>Spermatophyta</taxon>
        <taxon>Magnoliopsida</taxon>
        <taxon>eudicotyledons</taxon>
        <taxon>Gunneridae</taxon>
        <taxon>Pentapetalae</taxon>
        <taxon>rosids</taxon>
        <taxon>fabids</taxon>
        <taxon>Fabales</taxon>
        <taxon>Fabaceae</taxon>
        <taxon>Papilionoideae</taxon>
        <taxon>50 kb inversion clade</taxon>
        <taxon>NPAAA clade</taxon>
        <taxon>Hologalegina</taxon>
        <taxon>IRL clade</taxon>
        <taxon>Trifolieae</taxon>
        <taxon>Trifolium</taxon>
    </lineage>
</organism>
<comment type="caution">
    <text evidence="1">The sequence shown here is derived from an EMBL/GenBank/DDBJ whole genome shotgun (WGS) entry which is preliminary data.</text>
</comment>